<dbReference type="PANTHER" id="PTHR43820:SF4">
    <property type="entry name" value="HIGH-AFFINITY BRANCHED-CHAIN AMINO ACID TRANSPORT ATP-BINDING PROTEIN LIVF"/>
    <property type="match status" value="1"/>
</dbReference>
<dbReference type="GO" id="GO:0016887">
    <property type="term" value="F:ATP hydrolysis activity"/>
    <property type="evidence" value="ECO:0007669"/>
    <property type="project" value="InterPro"/>
</dbReference>
<dbReference type="InterPro" id="IPR003439">
    <property type="entry name" value="ABC_transporter-like_ATP-bd"/>
</dbReference>
<dbReference type="InterPro" id="IPR032823">
    <property type="entry name" value="BCA_ABC_TP_C"/>
</dbReference>
<organism evidence="7 8">
    <name type="scientific">Vineibacter terrae</name>
    <dbReference type="NCBI Taxonomy" id="2586908"/>
    <lineage>
        <taxon>Bacteria</taxon>
        <taxon>Pseudomonadati</taxon>
        <taxon>Pseudomonadota</taxon>
        <taxon>Alphaproteobacteria</taxon>
        <taxon>Hyphomicrobiales</taxon>
        <taxon>Vineibacter</taxon>
    </lineage>
</organism>
<sequence>MVDAAAQPGSLVAFGVGVHFEGLRALEAVDLRLARGEILGLIGPNGAGKTTLVNVLSGYQRPSEGGVRLDGLGTAGWQPHHFARNGLGRTFQAARLFPEMTVLENVEMPGVGLGLSRRQARARAEALLSDLGIIHRATVPAQALTYGEERLVGLARALALTPKFLLLDEPAAGLSPHEARELMQRIAAVRERFGCGVLLIEHNMQVIMRLCDRVQVLARGKTIAVGTPTDVQASTEVRQAYLGASGDAGIAIAGKAAAAQAGQALLAIENLVVDYGSARALAGVSLSVCKGEFVAVIGPNGAGKSTLLATITGLVKPKSGTIQYEGRRLGAEPPARRVRDGIALVPEGRRILSNLTVEENLRVGETVRRGDPEAARRFEHVLATFPVLRSRLKGYAGRLSGGEQQQLAIARALLSGPKLLLLDEPSLGLAPLMIEQVYETLVKLNEDGLTILLMEQNANRALLAGDRAYVLRHGVVELEGPTATLRTDPAFDQAYFGFDAREGIATH</sequence>
<dbReference type="InterPro" id="IPR027417">
    <property type="entry name" value="P-loop_NTPase"/>
</dbReference>
<evidence type="ECO:0000256" key="3">
    <source>
        <dbReference type="ARBA" id="ARBA00022741"/>
    </source>
</evidence>
<dbReference type="PANTHER" id="PTHR43820">
    <property type="entry name" value="HIGH-AFFINITY BRANCHED-CHAIN AMINO ACID TRANSPORT ATP-BINDING PROTEIN LIVF"/>
    <property type="match status" value="1"/>
</dbReference>
<evidence type="ECO:0000256" key="4">
    <source>
        <dbReference type="ARBA" id="ARBA00022840"/>
    </source>
</evidence>
<dbReference type="RefSeq" id="WP_147849467.1">
    <property type="nucleotide sequence ID" value="NZ_VDUZ01000030.1"/>
</dbReference>
<feature type="domain" description="ABC transporter" evidence="6">
    <location>
        <begin position="6"/>
        <end position="244"/>
    </location>
</feature>
<dbReference type="Pfam" id="PF12399">
    <property type="entry name" value="BCA_ABC_TP_C"/>
    <property type="match status" value="1"/>
</dbReference>
<evidence type="ECO:0000256" key="2">
    <source>
        <dbReference type="ARBA" id="ARBA00022448"/>
    </source>
</evidence>
<dbReference type="Pfam" id="PF00005">
    <property type="entry name" value="ABC_tran"/>
    <property type="match status" value="2"/>
</dbReference>
<dbReference type="CDD" id="cd03224">
    <property type="entry name" value="ABC_TM1139_LivF_branched"/>
    <property type="match status" value="1"/>
</dbReference>
<keyword evidence="8" id="KW-1185">Reference proteome</keyword>
<name>A0A5C8PGI3_9HYPH</name>
<evidence type="ECO:0000313" key="8">
    <source>
        <dbReference type="Proteomes" id="UP000321638"/>
    </source>
</evidence>
<evidence type="ECO:0000256" key="1">
    <source>
        <dbReference type="ARBA" id="ARBA00005417"/>
    </source>
</evidence>
<dbReference type="Proteomes" id="UP000321638">
    <property type="component" value="Unassembled WGS sequence"/>
</dbReference>
<dbReference type="OrthoDB" id="7283113at2"/>
<dbReference type="GO" id="GO:0015658">
    <property type="term" value="F:branched-chain amino acid transmembrane transporter activity"/>
    <property type="evidence" value="ECO:0007669"/>
    <property type="project" value="TreeGrafter"/>
</dbReference>
<accession>A0A5C8PGI3</accession>
<evidence type="ECO:0000313" key="7">
    <source>
        <dbReference type="EMBL" id="TXL72784.1"/>
    </source>
</evidence>
<evidence type="ECO:0000259" key="6">
    <source>
        <dbReference type="PROSITE" id="PS50893"/>
    </source>
</evidence>
<protein>
    <submittedName>
        <fullName evidence="7">ATP-binding cassette domain-containing protein</fullName>
    </submittedName>
</protein>
<dbReference type="Gene3D" id="3.40.50.300">
    <property type="entry name" value="P-loop containing nucleotide triphosphate hydrolases"/>
    <property type="match status" value="2"/>
</dbReference>
<keyword evidence="5" id="KW-0029">Amino-acid transport</keyword>
<gene>
    <name evidence="7" type="ORF">FHP25_23725</name>
</gene>
<evidence type="ECO:0000256" key="5">
    <source>
        <dbReference type="ARBA" id="ARBA00022970"/>
    </source>
</evidence>
<dbReference type="AlphaFoldDB" id="A0A5C8PGI3"/>
<dbReference type="EMBL" id="VDUZ01000030">
    <property type="protein sequence ID" value="TXL72784.1"/>
    <property type="molecule type" value="Genomic_DNA"/>
</dbReference>
<comment type="caution">
    <text evidence="7">The sequence shown here is derived from an EMBL/GenBank/DDBJ whole genome shotgun (WGS) entry which is preliminary data.</text>
</comment>
<proteinExistence type="inferred from homology"/>
<dbReference type="GO" id="GO:0005524">
    <property type="term" value="F:ATP binding"/>
    <property type="evidence" value="ECO:0007669"/>
    <property type="project" value="UniProtKB-KW"/>
</dbReference>
<comment type="similarity">
    <text evidence="1">Belongs to the ABC transporter superfamily.</text>
</comment>
<dbReference type="GO" id="GO:0015807">
    <property type="term" value="P:L-amino acid transport"/>
    <property type="evidence" value="ECO:0007669"/>
    <property type="project" value="TreeGrafter"/>
</dbReference>
<keyword evidence="3" id="KW-0547">Nucleotide-binding</keyword>
<dbReference type="InterPro" id="IPR003593">
    <property type="entry name" value="AAA+_ATPase"/>
</dbReference>
<dbReference type="PROSITE" id="PS50893">
    <property type="entry name" value="ABC_TRANSPORTER_2"/>
    <property type="match status" value="2"/>
</dbReference>
<keyword evidence="2" id="KW-0813">Transport</keyword>
<dbReference type="SUPFAM" id="SSF52540">
    <property type="entry name" value="P-loop containing nucleoside triphosphate hydrolases"/>
    <property type="match status" value="2"/>
</dbReference>
<dbReference type="SMART" id="SM00382">
    <property type="entry name" value="AAA"/>
    <property type="match status" value="2"/>
</dbReference>
<feature type="domain" description="ABC transporter" evidence="6">
    <location>
        <begin position="266"/>
        <end position="498"/>
    </location>
</feature>
<dbReference type="InterPro" id="IPR052156">
    <property type="entry name" value="BCAA_Transport_ATP-bd_LivF"/>
</dbReference>
<reference evidence="7 8" key="1">
    <citation type="submission" date="2019-06" db="EMBL/GenBank/DDBJ databases">
        <title>New taxonomy in bacterial strain CC-CFT640, isolated from vineyard.</title>
        <authorList>
            <person name="Lin S.-Y."/>
            <person name="Tsai C.-F."/>
            <person name="Young C.-C."/>
        </authorList>
    </citation>
    <scope>NUCLEOTIDE SEQUENCE [LARGE SCALE GENOMIC DNA]</scope>
    <source>
        <strain evidence="7 8">CC-CFT640</strain>
    </source>
</reference>
<keyword evidence="4 7" id="KW-0067">ATP-binding</keyword>